<dbReference type="Proteomes" id="UP000477070">
    <property type="component" value="Unassembled WGS sequence"/>
</dbReference>
<dbReference type="EMBL" id="JRMP02000031">
    <property type="protein sequence ID" value="TLD91638.1"/>
    <property type="molecule type" value="Genomic_DNA"/>
</dbReference>
<name>A0A347VQ93_9HELI</name>
<gene>
    <name evidence="1" type="ORF">DCO61_09535</name>
    <name evidence="2" type="ORF">LS64_011650</name>
</gene>
<dbReference type="Proteomes" id="UP000029714">
    <property type="component" value="Unassembled WGS sequence"/>
</dbReference>
<keyword evidence="3" id="KW-1185">Reference proteome</keyword>
<evidence type="ECO:0000313" key="1">
    <source>
        <dbReference type="EMBL" id="MWV70234.1"/>
    </source>
</evidence>
<dbReference type="EMBL" id="QBIU01000002">
    <property type="protein sequence ID" value="MWV70234.1"/>
    <property type="molecule type" value="Genomic_DNA"/>
</dbReference>
<evidence type="ECO:0000313" key="4">
    <source>
        <dbReference type="Proteomes" id="UP000477070"/>
    </source>
</evidence>
<dbReference type="STRING" id="1548018.LS64_01890"/>
<protein>
    <submittedName>
        <fullName evidence="2">Uncharacterized protein</fullName>
    </submittedName>
</protein>
<reference evidence="2 3" key="1">
    <citation type="journal article" date="2014" name="Genome Announc.">
        <title>Draft genome sequences of eight enterohepatic helicobacter species isolated from both laboratory and wild rodents.</title>
        <authorList>
            <person name="Sheh A."/>
            <person name="Shen Z."/>
            <person name="Fox J.G."/>
        </authorList>
    </citation>
    <scope>NUCLEOTIDE SEQUENCE [LARGE SCALE GENOMIC DNA]</scope>
    <source>
        <strain evidence="2 3">MIT 97-6194</strain>
    </source>
</reference>
<evidence type="ECO:0000313" key="3">
    <source>
        <dbReference type="Proteomes" id="UP000029714"/>
    </source>
</evidence>
<proteinExistence type="predicted"/>
<dbReference type="AlphaFoldDB" id="A0A347VQ93"/>
<accession>A0A347VQ93</accession>
<evidence type="ECO:0000313" key="2">
    <source>
        <dbReference type="EMBL" id="TLD91638.1"/>
    </source>
</evidence>
<reference evidence="2" key="3">
    <citation type="submission" date="2018-04" db="EMBL/GenBank/DDBJ databases">
        <authorList>
            <person name="Sheh A."/>
            <person name="Shen Z."/>
            <person name="Mannion A.J."/>
            <person name="Fox J.G."/>
        </authorList>
    </citation>
    <scope>NUCLEOTIDE SEQUENCE</scope>
    <source>
        <strain evidence="2">MIT 97-6194</strain>
    </source>
</reference>
<organism evidence="2 3">
    <name type="scientific">Helicobacter saguini</name>
    <dbReference type="NCBI Taxonomy" id="1548018"/>
    <lineage>
        <taxon>Bacteria</taxon>
        <taxon>Pseudomonadati</taxon>
        <taxon>Campylobacterota</taxon>
        <taxon>Epsilonproteobacteria</taxon>
        <taxon>Campylobacterales</taxon>
        <taxon>Helicobacteraceae</taxon>
        <taxon>Helicobacter</taxon>
    </lineage>
</organism>
<reference evidence="2 3" key="2">
    <citation type="journal article" date="2016" name="Infect. Immun.">
        <title>Helicobacter saguini, a Novel Helicobacter Isolated from Cotton-Top Tamarins with Ulcerative Colitis, Has Proinflammatory Properties and Induces Typhlocolitis and Dysplasia in Gnotobiotic IL-10-/- Mice.</title>
        <authorList>
            <person name="Shen Z."/>
            <person name="Mannion A."/>
            <person name="Whary M.T."/>
            <person name="Muthupalani S."/>
            <person name="Sheh A."/>
            <person name="Feng Y."/>
            <person name="Gong G."/>
            <person name="Vandamme P."/>
            <person name="Holcombe H.R."/>
            <person name="Paster B.J."/>
            <person name="Fox J.G."/>
        </authorList>
    </citation>
    <scope>NUCLEOTIDE SEQUENCE [LARGE SCALE GENOMIC DNA]</scope>
    <source>
        <strain evidence="2 3">MIT 97-6194</strain>
    </source>
</reference>
<sequence length="103" mass="12118">MKYLEIKIRNVTTFINVDNITLIEKELCNPIENIFPIKCVINLKYGNKVMEFYLLKDNLDLSKIESTHLKIIAFDNLQELIESYKKSKEIQENGITFSLDDFI</sequence>
<dbReference type="RefSeq" id="WP_034569895.1">
    <property type="nucleotide sequence ID" value="NZ_JRMP02000031.1"/>
</dbReference>
<reference evidence="1 4" key="4">
    <citation type="submission" date="2019-12" db="EMBL/GenBank/DDBJ databases">
        <title>Multi-Generational Helicobacter saguini Isolates.</title>
        <authorList>
            <person name="Mannion A."/>
            <person name="Shen Z."/>
            <person name="Fox J.G."/>
        </authorList>
    </citation>
    <scope>NUCLEOTIDE SEQUENCE [LARGE SCALE GENOMIC DNA]</scope>
    <source>
        <strain evidence="1">16-048</strain>
        <strain evidence="4">16-048 (F4)</strain>
    </source>
</reference>
<comment type="caution">
    <text evidence="2">The sequence shown here is derived from an EMBL/GenBank/DDBJ whole genome shotgun (WGS) entry which is preliminary data.</text>
</comment>